<comment type="caution">
    <text evidence="2">The sequence shown here is derived from an EMBL/GenBank/DDBJ whole genome shotgun (WGS) entry which is preliminary data.</text>
</comment>
<dbReference type="RefSeq" id="WP_114580166.1">
    <property type="nucleotide sequence ID" value="NZ_QPMH01000001.1"/>
</dbReference>
<accession>A0A369TEC0</accession>
<name>A0A369TEC0_9PROT</name>
<evidence type="ECO:0008006" key="4">
    <source>
        <dbReference type="Google" id="ProtNLM"/>
    </source>
</evidence>
<dbReference type="EMBL" id="QPMH01000001">
    <property type="protein sequence ID" value="RDD63653.1"/>
    <property type="molecule type" value="Genomic_DNA"/>
</dbReference>
<proteinExistence type="predicted"/>
<sequence length="153" mass="16724">MTTDVAATQADSSGRVSTLLTTMSRLIGVLEREIEMLRDMEPTEMQALQEDKIVLAAAYESQMQAVAGDPAAVADIDEELRGELRQTTSRFQEVLAENERMLRAARHATDRLLGAIAKSVQRQKTQQRGYSAIGRPRAAAGAPASPITLDQRL</sequence>
<keyword evidence="3" id="KW-1185">Reference proteome</keyword>
<dbReference type="SUPFAM" id="SSF140566">
    <property type="entry name" value="FlgN-like"/>
    <property type="match status" value="1"/>
</dbReference>
<dbReference type="InterPro" id="IPR036679">
    <property type="entry name" value="FlgN-like_sf"/>
</dbReference>
<feature type="region of interest" description="Disordered" evidence="1">
    <location>
        <begin position="126"/>
        <end position="153"/>
    </location>
</feature>
<protein>
    <recommendedName>
        <fullName evidence="4">Flagellar protein FlgN</fullName>
    </recommendedName>
</protein>
<reference evidence="2 3" key="1">
    <citation type="submission" date="2018-07" db="EMBL/GenBank/DDBJ databases">
        <title>Venubactetium sediminum gen. nov., sp. nov., isolated from a marine solar saltern.</title>
        <authorList>
            <person name="Wang S."/>
        </authorList>
    </citation>
    <scope>NUCLEOTIDE SEQUENCE [LARGE SCALE GENOMIC DNA]</scope>
    <source>
        <strain evidence="2 3">WD2A32</strain>
    </source>
</reference>
<evidence type="ECO:0000313" key="2">
    <source>
        <dbReference type="EMBL" id="RDD63653.1"/>
    </source>
</evidence>
<evidence type="ECO:0000256" key="1">
    <source>
        <dbReference type="SAM" id="MobiDB-lite"/>
    </source>
</evidence>
<gene>
    <name evidence="2" type="ORF">DRB17_00250</name>
</gene>
<feature type="compositionally biased region" description="Low complexity" evidence="1">
    <location>
        <begin position="131"/>
        <end position="147"/>
    </location>
</feature>
<evidence type="ECO:0000313" key="3">
    <source>
        <dbReference type="Proteomes" id="UP000253941"/>
    </source>
</evidence>
<organism evidence="2 3">
    <name type="scientific">Ferruginivarius sediminum</name>
    <dbReference type="NCBI Taxonomy" id="2661937"/>
    <lineage>
        <taxon>Bacteria</taxon>
        <taxon>Pseudomonadati</taxon>
        <taxon>Pseudomonadota</taxon>
        <taxon>Alphaproteobacteria</taxon>
        <taxon>Rhodospirillales</taxon>
        <taxon>Rhodospirillaceae</taxon>
        <taxon>Ferruginivarius</taxon>
    </lineage>
</organism>
<dbReference type="AlphaFoldDB" id="A0A369TEC0"/>
<dbReference type="Proteomes" id="UP000253941">
    <property type="component" value="Unassembled WGS sequence"/>
</dbReference>
<dbReference type="GO" id="GO:0044780">
    <property type="term" value="P:bacterial-type flagellum assembly"/>
    <property type="evidence" value="ECO:0007669"/>
    <property type="project" value="InterPro"/>
</dbReference>